<keyword evidence="6" id="KW-1185">Reference proteome</keyword>
<evidence type="ECO:0000256" key="3">
    <source>
        <dbReference type="ARBA" id="ARBA00023163"/>
    </source>
</evidence>
<dbReference type="KEGG" id="pmq:PM3016_5791"/>
<dbReference type="AlphaFoldDB" id="H6NM51"/>
<dbReference type="GO" id="GO:0003677">
    <property type="term" value="F:DNA binding"/>
    <property type="evidence" value="ECO:0007669"/>
    <property type="project" value="UniProtKB-KW"/>
</dbReference>
<dbReference type="Pfam" id="PF00392">
    <property type="entry name" value="GntR"/>
    <property type="match status" value="1"/>
</dbReference>
<dbReference type="SMART" id="SM00895">
    <property type="entry name" value="FCD"/>
    <property type="match status" value="1"/>
</dbReference>
<dbReference type="CDD" id="cd07377">
    <property type="entry name" value="WHTH_GntR"/>
    <property type="match status" value="1"/>
</dbReference>
<dbReference type="PRINTS" id="PR00035">
    <property type="entry name" value="HTHGNTR"/>
</dbReference>
<dbReference type="Gene3D" id="1.10.10.10">
    <property type="entry name" value="Winged helix-like DNA-binding domain superfamily/Winged helix DNA-binding domain"/>
    <property type="match status" value="1"/>
</dbReference>
<dbReference type="InterPro" id="IPR008920">
    <property type="entry name" value="TF_FadR/GntR_C"/>
</dbReference>
<gene>
    <name evidence="5" type="ORF">PM3016_5791</name>
</gene>
<accession>H6NM51</accession>
<keyword evidence="3" id="KW-0804">Transcription</keyword>
<dbReference type="InterPro" id="IPR000524">
    <property type="entry name" value="Tscrpt_reg_HTH_GntR"/>
</dbReference>
<reference evidence="5 6" key="1">
    <citation type="journal article" date="2012" name="J. Bacteriol.">
        <title>Complete Genome Sequence of Paenibacillus mucilaginosus 3016, a Bacterium Functional as Microbial Fertilizer.</title>
        <authorList>
            <person name="Ma M."/>
            <person name="Wang Z."/>
            <person name="Li L."/>
            <person name="Jiang X."/>
            <person name="Guan D."/>
            <person name="Cao F."/>
            <person name="Chen H."/>
            <person name="Wang X."/>
            <person name="Shen D."/>
            <person name="Du B."/>
            <person name="Li J."/>
        </authorList>
    </citation>
    <scope>NUCLEOTIDE SEQUENCE [LARGE SCALE GENOMIC DNA]</scope>
    <source>
        <strain evidence="5 6">3016</strain>
    </source>
</reference>
<dbReference type="SMART" id="SM00345">
    <property type="entry name" value="HTH_GNTR"/>
    <property type="match status" value="1"/>
</dbReference>
<name>H6NM51_9BACL</name>
<dbReference type="GO" id="GO:0003700">
    <property type="term" value="F:DNA-binding transcription factor activity"/>
    <property type="evidence" value="ECO:0007669"/>
    <property type="project" value="InterPro"/>
</dbReference>
<dbReference type="InterPro" id="IPR036388">
    <property type="entry name" value="WH-like_DNA-bd_sf"/>
</dbReference>
<dbReference type="InterPro" id="IPR036390">
    <property type="entry name" value="WH_DNA-bd_sf"/>
</dbReference>
<sequence length="254" mass="27078">MNGTPVTPVPRRSHYEEVTEQLKAQILQGRLKAGDRLPSTKEMSERFGVSRSVTREALSALKAMGLIEIRQGGACRVIGRGEAGAAAAADASGTQGLSPAALPLDRSALAHMLEARSMLEVSNAALAAAKRTDADLERLREALADMEHAAAGGADADEADLRFHMALARAGQNPVLLRVFESIAMPLHAAIAGTRREPAAGPAVQERSSSEGISRQLLEEHTAIYEAVASCDQDRAVQQMRLHLEHMEAFLTDG</sequence>
<keyword evidence="2" id="KW-0238">DNA-binding</keyword>
<proteinExistence type="predicted"/>
<dbReference type="SUPFAM" id="SSF46785">
    <property type="entry name" value="Winged helix' DNA-binding domain"/>
    <property type="match status" value="1"/>
</dbReference>
<organism evidence="5 6">
    <name type="scientific">Paenibacillus mucilaginosus 3016</name>
    <dbReference type="NCBI Taxonomy" id="1116391"/>
    <lineage>
        <taxon>Bacteria</taxon>
        <taxon>Bacillati</taxon>
        <taxon>Bacillota</taxon>
        <taxon>Bacilli</taxon>
        <taxon>Bacillales</taxon>
        <taxon>Paenibacillaceae</taxon>
        <taxon>Paenibacillus</taxon>
    </lineage>
</organism>
<dbReference type="PANTHER" id="PTHR43537:SF5">
    <property type="entry name" value="UXU OPERON TRANSCRIPTIONAL REGULATOR"/>
    <property type="match status" value="1"/>
</dbReference>
<dbReference type="PROSITE" id="PS50949">
    <property type="entry name" value="HTH_GNTR"/>
    <property type="match status" value="1"/>
</dbReference>
<dbReference type="RefSeq" id="WP_014371796.1">
    <property type="nucleotide sequence ID" value="NC_016935.1"/>
</dbReference>
<dbReference type="HOGENOM" id="CLU_017584_9_1_9"/>
<protein>
    <submittedName>
        <fullName evidence="5">Transcriptional regulators-like protein</fullName>
    </submittedName>
</protein>
<keyword evidence="1" id="KW-0805">Transcription regulation</keyword>
<dbReference type="InterPro" id="IPR011711">
    <property type="entry name" value="GntR_C"/>
</dbReference>
<dbReference type="Gene3D" id="1.20.120.530">
    <property type="entry name" value="GntR ligand-binding domain-like"/>
    <property type="match status" value="1"/>
</dbReference>
<evidence type="ECO:0000256" key="2">
    <source>
        <dbReference type="ARBA" id="ARBA00023125"/>
    </source>
</evidence>
<evidence type="ECO:0000313" key="5">
    <source>
        <dbReference type="EMBL" id="AFC32469.1"/>
    </source>
</evidence>
<evidence type="ECO:0000259" key="4">
    <source>
        <dbReference type="PROSITE" id="PS50949"/>
    </source>
</evidence>
<dbReference type="SUPFAM" id="SSF48008">
    <property type="entry name" value="GntR ligand-binding domain-like"/>
    <property type="match status" value="1"/>
</dbReference>
<feature type="domain" description="HTH gntR-type" evidence="4">
    <location>
        <begin position="12"/>
        <end position="80"/>
    </location>
</feature>
<dbReference type="STRING" id="1116391.PM3016_5791"/>
<dbReference type="EMBL" id="CP003235">
    <property type="protein sequence ID" value="AFC32469.1"/>
    <property type="molecule type" value="Genomic_DNA"/>
</dbReference>
<dbReference type="PANTHER" id="PTHR43537">
    <property type="entry name" value="TRANSCRIPTIONAL REGULATOR, GNTR FAMILY"/>
    <property type="match status" value="1"/>
</dbReference>
<evidence type="ECO:0000313" key="6">
    <source>
        <dbReference type="Proteomes" id="UP000007523"/>
    </source>
</evidence>
<dbReference type="Proteomes" id="UP000007523">
    <property type="component" value="Chromosome"/>
</dbReference>
<evidence type="ECO:0000256" key="1">
    <source>
        <dbReference type="ARBA" id="ARBA00023015"/>
    </source>
</evidence>
<dbReference type="Pfam" id="PF07729">
    <property type="entry name" value="FCD"/>
    <property type="match status" value="1"/>
</dbReference>